<protein>
    <recommendedName>
        <fullName evidence="2">histidine kinase</fullName>
        <ecNumber evidence="2">2.7.13.3</ecNumber>
    </recommendedName>
</protein>
<dbReference type="SMART" id="SM00387">
    <property type="entry name" value="HATPase_c"/>
    <property type="match status" value="1"/>
</dbReference>
<evidence type="ECO:0000256" key="3">
    <source>
        <dbReference type="ARBA" id="ARBA00022679"/>
    </source>
</evidence>
<evidence type="ECO:0000256" key="2">
    <source>
        <dbReference type="ARBA" id="ARBA00012438"/>
    </source>
</evidence>
<dbReference type="InterPro" id="IPR050980">
    <property type="entry name" value="2C_sensor_his_kinase"/>
</dbReference>
<dbReference type="Gene3D" id="1.10.3210.10">
    <property type="entry name" value="Hypothetical protein af1432"/>
    <property type="match status" value="1"/>
</dbReference>
<dbReference type="EMBL" id="NOIH01000002">
    <property type="protein sequence ID" value="OYD55662.1"/>
    <property type="molecule type" value="Genomic_DNA"/>
</dbReference>
<organism evidence="8 9">
    <name type="scientific">Thauera propionica</name>
    <dbReference type="NCBI Taxonomy" id="2019431"/>
    <lineage>
        <taxon>Bacteria</taxon>
        <taxon>Pseudomonadati</taxon>
        <taxon>Pseudomonadota</taxon>
        <taxon>Betaproteobacteria</taxon>
        <taxon>Rhodocyclales</taxon>
        <taxon>Zoogloeaceae</taxon>
        <taxon>Thauera</taxon>
    </lineage>
</organism>
<dbReference type="PROSITE" id="PS50109">
    <property type="entry name" value="HIS_KIN"/>
    <property type="match status" value="1"/>
</dbReference>
<dbReference type="PANTHER" id="PTHR44936:SF10">
    <property type="entry name" value="SENSOR PROTEIN RSTB"/>
    <property type="match status" value="1"/>
</dbReference>
<dbReference type="SUPFAM" id="SSF109604">
    <property type="entry name" value="HD-domain/PDEase-like"/>
    <property type="match status" value="1"/>
</dbReference>
<accession>A0A235F325</accession>
<gene>
    <name evidence="8" type="ORF">CGK74_00485</name>
</gene>
<proteinExistence type="predicted"/>
<dbReference type="AlphaFoldDB" id="A0A235F325"/>
<keyword evidence="9" id="KW-1185">Reference proteome</keyword>
<evidence type="ECO:0000256" key="1">
    <source>
        <dbReference type="ARBA" id="ARBA00000085"/>
    </source>
</evidence>
<dbReference type="EC" id="2.7.13.3" evidence="2"/>
<dbReference type="InterPro" id="IPR005467">
    <property type="entry name" value="His_kinase_dom"/>
</dbReference>
<dbReference type="PRINTS" id="PR00344">
    <property type="entry name" value="BCTRLSENSOR"/>
</dbReference>
<evidence type="ECO:0000256" key="4">
    <source>
        <dbReference type="ARBA" id="ARBA00022741"/>
    </source>
</evidence>
<dbReference type="Proteomes" id="UP000215181">
    <property type="component" value="Unassembled WGS sequence"/>
</dbReference>
<dbReference type="InterPro" id="IPR036890">
    <property type="entry name" value="HATPase_C_sf"/>
</dbReference>
<evidence type="ECO:0000256" key="6">
    <source>
        <dbReference type="ARBA" id="ARBA00022840"/>
    </source>
</evidence>
<dbReference type="RefSeq" id="WP_094266451.1">
    <property type="nucleotide sequence ID" value="NZ_NOIH01000002.1"/>
</dbReference>
<keyword evidence="6" id="KW-0067">ATP-binding</keyword>
<dbReference type="PANTHER" id="PTHR44936">
    <property type="entry name" value="SENSOR PROTEIN CREC"/>
    <property type="match status" value="1"/>
</dbReference>
<dbReference type="InterPro" id="IPR003594">
    <property type="entry name" value="HATPase_dom"/>
</dbReference>
<dbReference type="GO" id="GO:0004673">
    <property type="term" value="F:protein histidine kinase activity"/>
    <property type="evidence" value="ECO:0007669"/>
    <property type="project" value="UniProtKB-EC"/>
</dbReference>
<comment type="catalytic activity">
    <reaction evidence="1">
        <text>ATP + protein L-histidine = ADP + protein N-phospho-L-histidine.</text>
        <dbReference type="EC" id="2.7.13.3"/>
    </reaction>
</comment>
<dbReference type="SUPFAM" id="SSF55874">
    <property type="entry name" value="ATPase domain of HSP90 chaperone/DNA topoisomerase II/histidine kinase"/>
    <property type="match status" value="1"/>
</dbReference>
<evidence type="ECO:0000313" key="8">
    <source>
        <dbReference type="EMBL" id="OYD55662.1"/>
    </source>
</evidence>
<dbReference type="InterPro" id="IPR004358">
    <property type="entry name" value="Sig_transdc_His_kin-like_C"/>
</dbReference>
<keyword evidence="4" id="KW-0547">Nucleotide-binding</keyword>
<sequence>MHPAVSNQPELQPRADGAATILRLLSASSPNWPEVALVVARDPALSLALLVAQPLAEGELADGLNTVLRHRLERIGSDLLRAWLLGLGSRGSAIDAAPDRALMRAECALHLAMETGYARPDEAYLAGLWRGFGACARSRGNTSADTRRAARTTRPLAELVRDCGLPASLGDALELGAVMEEQLQGAHPLLRLSVAAERLADDDWQERLDEIGRLSGLAEPTLTSLRTDIGYIVSGHAAYPPPAAGSTALDARPPASLAEDPYRSAGMLGLLTAAFVDLERTEIEDRLAIACPLFGLPAAPVLLSADAAGRLAPMLDTPPGSPTALIEELHLRLDDEASIIALCARSEQVTVFAPQGGRPGRSLADWQVARWLGGDGFCCLPLTTNGHPSVALIAIDHGNELASELQWRYAALLGAAVRALRAALRQQHALADREALLQQRFREHVRKIAHEATNPLTVLKSRLEMLGLERPEDAPLQNEMVLLNTELDRIDNLLRSAGDLPVETVEAARCRVPELLLDLRSIYGDALFNEHGIQLELRAAKGVPVAAIPPSALKQVLLNLFRNASEALLPGQRLVVSVSSQVSVDGKSCVEIRLVDNGPGLPTDRVADLFSPRPSSKGGGHQGVGLSIVREILSQWNATILCRSQPGSGTSFQIFLPLEHSV</sequence>
<reference evidence="8 9" key="1">
    <citation type="submission" date="2017-07" db="EMBL/GenBank/DDBJ databases">
        <title>Thauera sp. KNDSS-Mac4 genome sequence and assembly.</title>
        <authorList>
            <person name="Mayilraj S."/>
        </authorList>
    </citation>
    <scope>NUCLEOTIDE SEQUENCE [LARGE SCALE GENOMIC DNA]</scope>
    <source>
        <strain evidence="8 9">KNDSS-Mac4</strain>
    </source>
</reference>
<dbReference type="GO" id="GO:0005524">
    <property type="term" value="F:ATP binding"/>
    <property type="evidence" value="ECO:0007669"/>
    <property type="project" value="UniProtKB-KW"/>
</dbReference>
<keyword evidence="3" id="KW-0808">Transferase</keyword>
<evidence type="ECO:0000256" key="5">
    <source>
        <dbReference type="ARBA" id="ARBA00022777"/>
    </source>
</evidence>
<dbReference type="Gene3D" id="3.30.565.10">
    <property type="entry name" value="Histidine kinase-like ATPase, C-terminal domain"/>
    <property type="match status" value="1"/>
</dbReference>
<evidence type="ECO:0000259" key="7">
    <source>
        <dbReference type="PROSITE" id="PS50109"/>
    </source>
</evidence>
<dbReference type="Pfam" id="PF02518">
    <property type="entry name" value="HATPase_c"/>
    <property type="match status" value="1"/>
</dbReference>
<keyword evidence="5 8" id="KW-0418">Kinase</keyword>
<evidence type="ECO:0000313" key="9">
    <source>
        <dbReference type="Proteomes" id="UP000215181"/>
    </source>
</evidence>
<feature type="domain" description="Histidine kinase" evidence="7">
    <location>
        <begin position="447"/>
        <end position="660"/>
    </location>
</feature>
<name>A0A235F325_9RHOO</name>
<comment type="caution">
    <text evidence="8">The sequence shown here is derived from an EMBL/GenBank/DDBJ whole genome shotgun (WGS) entry which is preliminary data.</text>
</comment>
<dbReference type="OrthoDB" id="9797768at2"/>